<evidence type="ECO:0000313" key="2">
    <source>
        <dbReference type="Proteomes" id="UP001605036"/>
    </source>
</evidence>
<proteinExistence type="predicted"/>
<dbReference type="Proteomes" id="UP001605036">
    <property type="component" value="Unassembled WGS sequence"/>
</dbReference>
<sequence length="87" mass="10093">MIKLGVSLSRRKLMAREYQRRNIIIGKSGNNTREYSQKVFYHGESRYSWSRSSLGCDSSPSHSRASLHKIDHRVRFKSEGEKANSTF</sequence>
<gene>
    <name evidence="1" type="ORF">R1flu_025255</name>
</gene>
<protein>
    <submittedName>
        <fullName evidence="1">Uncharacterized protein</fullName>
    </submittedName>
</protein>
<organism evidence="1 2">
    <name type="scientific">Riccia fluitans</name>
    <dbReference type="NCBI Taxonomy" id="41844"/>
    <lineage>
        <taxon>Eukaryota</taxon>
        <taxon>Viridiplantae</taxon>
        <taxon>Streptophyta</taxon>
        <taxon>Embryophyta</taxon>
        <taxon>Marchantiophyta</taxon>
        <taxon>Marchantiopsida</taxon>
        <taxon>Marchantiidae</taxon>
        <taxon>Marchantiales</taxon>
        <taxon>Ricciaceae</taxon>
        <taxon>Riccia</taxon>
    </lineage>
</organism>
<dbReference type="EMBL" id="JBHFFA010000007">
    <property type="protein sequence ID" value="KAL2613563.1"/>
    <property type="molecule type" value="Genomic_DNA"/>
</dbReference>
<name>A0ABD1XY47_9MARC</name>
<keyword evidence="2" id="KW-1185">Reference proteome</keyword>
<accession>A0ABD1XY47</accession>
<comment type="caution">
    <text evidence="1">The sequence shown here is derived from an EMBL/GenBank/DDBJ whole genome shotgun (WGS) entry which is preliminary data.</text>
</comment>
<reference evidence="1 2" key="1">
    <citation type="submission" date="2024-09" db="EMBL/GenBank/DDBJ databases">
        <title>Chromosome-scale assembly of Riccia fluitans.</title>
        <authorList>
            <person name="Paukszto L."/>
            <person name="Sawicki J."/>
            <person name="Karawczyk K."/>
            <person name="Piernik-Szablinska J."/>
            <person name="Szczecinska M."/>
            <person name="Mazdziarz M."/>
        </authorList>
    </citation>
    <scope>NUCLEOTIDE SEQUENCE [LARGE SCALE GENOMIC DNA]</scope>
    <source>
        <strain evidence="1">Rf_01</strain>
        <tissue evidence="1">Aerial parts of the thallus</tissue>
    </source>
</reference>
<dbReference type="AlphaFoldDB" id="A0ABD1XY47"/>
<evidence type="ECO:0000313" key="1">
    <source>
        <dbReference type="EMBL" id="KAL2613563.1"/>
    </source>
</evidence>